<dbReference type="EMBL" id="BAAAOG010000010">
    <property type="protein sequence ID" value="GAA1968815.1"/>
    <property type="molecule type" value="Genomic_DNA"/>
</dbReference>
<proteinExistence type="predicted"/>
<dbReference type="SUPFAM" id="SSF55961">
    <property type="entry name" value="Bet v1-like"/>
    <property type="match status" value="1"/>
</dbReference>
<evidence type="ECO:0000313" key="1">
    <source>
        <dbReference type="EMBL" id="GAA1968815.1"/>
    </source>
</evidence>
<dbReference type="Pfam" id="PF10604">
    <property type="entry name" value="Polyketide_cyc2"/>
    <property type="match status" value="1"/>
</dbReference>
<name>A0ABP5CTZ1_9MICO</name>
<dbReference type="RefSeq" id="WP_344097101.1">
    <property type="nucleotide sequence ID" value="NZ_BAAAOG010000010.1"/>
</dbReference>
<comment type="caution">
    <text evidence="1">The sequence shown here is derived from an EMBL/GenBank/DDBJ whole genome shotgun (WGS) entry which is preliminary data.</text>
</comment>
<accession>A0ABP5CTZ1</accession>
<dbReference type="Proteomes" id="UP001499933">
    <property type="component" value="Unassembled WGS sequence"/>
</dbReference>
<gene>
    <name evidence="1" type="ORF">GCM10009776_34910</name>
</gene>
<dbReference type="InterPro" id="IPR019587">
    <property type="entry name" value="Polyketide_cyclase/dehydratase"/>
</dbReference>
<dbReference type="InterPro" id="IPR023393">
    <property type="entry name" value="START-like_dom_sf"/>
</dbReference>
<keyword evidence="2" id="KW-1185">Reference proteome</keyword>
<dbReference type="CDD" id="cd08860">
    <property type="entry name" value="TcmN_ARO-CYC_like"/>
    <property type="match status" value="1"/>
</dbReference>
<evidence type="ECO:0000313" key="2">
    <source>
        <dbReference type="Proteomes" id="UP001499933"/>
    </source>
</evidence>
<dbReference type="Gene3D" id="3.30.530.20">
    <property type="match status" value="1"/>
</dbReference>
<organism evidence="1 2">
    <name type="scientific">Microbacterium deminutum</name>
    <dbReference type="NCBI Taxonomy" id="344164"/>
    <lineage>
        <taxon>Bacteria</taxon>
        <taxon>Bacillati</taxon>
        <taxon>Actinomycetota</taxon>
        <taxon>Actinomycetes</taxon>
        <taxon>Micrococcales</taxon>
        <taxon>Microbacteriaceae</taxon>
        <taxon>Microbacterium</taxon>
    </lineage>
</organism>
<protein>
    <submittedName>
        <fullName evidence="1">SRPBCC family protein</fullName>
    </submittedName>
</protein>
<sequence>MSPTAETEGHTDNSIVIDAPLDLVWQMTNDLGNWPTLFTEYASVDILENRDDSYFLFRLAMHPDANGTVWSWVSERTLDPIAHRVNARRVEPGPFEFMNIEWTYRHVEGGTMMRWVQDFRMRPTAPVDTADMTSRIDANSKIQMAIIARKVQAVATGSVGALPLGQSAPVS</sequence>
<reference evidence="2" key="1">
    <citation type="journal article" date="2019" name="Int. J. Syst. Evol. Microbiol.">
        <title>The Global Catalogue of Microorganisms (GCM) 10K type strain sequencing project: providing services to taxonomists for standard genome sequencing and annotation.</title>
        <authorList>
            <consortium name="The Broad Institute Genomics Platform"/>
            <consortium name="The Broad Institute Genome Sequencing Center for Infectious Disease"/>
            <person name="Wu L."/>
            <person name="Ma J."/>
        </authorList>
    </citation>
    <scope>NUCLEOTIDE SEQUENCE [LARGE SCALE GENOMIC DNA]</scope>
    <source>
        <strain evidence="2">JCM 14901</strain>
    </source>
</reference>